<organism evidence="1 2">
    <name type="scientific">Cronartium quercuum f. sp. fusiforme G11</name>
    <dbReference type="NCBI Taxonomy" id="708437"/>
    <lineage>
        <taxon>Eukaryota</taxon>
        <taxon>Fungi</taxon>
        <taxon>Dikarya</taxon>
        <taxon>Basidiomycota</taxon>
        <taxon>Pucciniomycotina</taxon>
        <taxon>Pucciniomycetes</taxon>
        <taxon>Pucciniales</taxon>
        <taxon>Coleosporiaceae</taxon>
        <taxon>Cronartium</taxon>
    </lineage>
</organism>
<reference evidence="1" key="1">
    <citation type="submission" date="2013-11" db="EMBL/GenBank/DDBJ databases">
        <title>Genome sequence of the fusiform rust pathogen reveals effectors for host alternation and coevolution with pine.</title>
        <authorList>
            <consortium name="DOE Joint Genome Institute"/>
            <person name="Smith K."/>
            <person name="Pendleton A."/>
            <person name="Kubisiak T."/>
            <person name="Anderson C."/>
            <person name="Salamov A."/>
            <person name="Aerts A."/>
            <person name="Riley R."/>
            <person name="Clum A."/>
            <person name="Lindquist E."/>
            <person name="Ence D."/>
            <person name="Campbell M."/>
            <person name="Kronenberg Z."/>
            <person name="Feau N."/>
            <person name="Dhillon B."/>
            <person name="Hamelin R."/>
            <person name="Burleigh J."/>
            <person name="Smith J."/>
            <person name="Yandell M."/>
            <person name="Nelson C."/>
            <person name="Grigoriev I."/>
            <person name="Davis J."/>
        </authorList>
    </citation>
    <scope>NUCLEOTIDE SEQUENCE</scope>
    <source>
        <strain evidence="1">G11</strain>
    </source>
</reference>
<name>A0A9P6NEX6_9BASI</name>
<dbReference type="PANTHER" id="PTHR46564">
    <property type="entry name" value="TRANSPOSASE"/>
    <property type="match status" value="1"/>
</dbReference>
<keyword evidence="2" id="KW-1185">Reference proteome</keyword>
<protein>
    <submittedName>
        <fullName evidence="1">Uncharacterized protein</fullName>
    </submittedName>
</protein>
<dbReference type="Proteomes" id="UP000886653">
    <property type="component" value="Unassembled WGS sequence"/>
</dbReference>
<accession>A0A9P6NEX6</accession>
<gene>
    <name evidence="1" type="ORF">CROQUDRAFT_45600</name>
</gene>
<dbReference type="EMBL" id="MU167274">
    <property type="protein sequence ID" value="KAG0145575.1"/>
    <property type="molecule type" value="Genomic_DNA"/>
</dbReference>
<evidence type="ECO:0000313" key="2">
    <source>
        <dbReference type="Proteomes" id="UP000886653"/>
    </source>
</evidence>
<proteinExistence type="predicted"/>
<sequence>MPFSKYSPEVKELIISHALHSSSFQELRNLTPHQNLSRRSMAQWLVLNSNTGKPFQNLAGYLKRGHHNCFDKDELLVFQDIVMHNLGMYLVEIKKKMLDITGKEVSVETIRHDLHNCLRLTLVKPQGVDPQQSAEDRAAYITHIAGVQVEYLVFIGKFSVFLFSITDIPLTDSLSFSLCR</sequence>
<comment type="caution">
    <text evidence="1">The sequence shown here is derived from an EMBL/GenBank/DDBJ whole genome shotgun (WGS) entry which is preliminary data.</text>
</comment>
<dbReference type="AlphaFoldDB" id="A0A9P6NEX6"/>
<dbReference type="PANTHER" id="PTHR46564:SF1">
    <property type="entry name" value="TRANSPOSASE"/>
    <property type="match status" value="1"/>
</dbReference>
<evidence type="ECO:0000313" key="1">
    <source>
        <dbReference type="EMBL" id="KAG0145575.1"/>
    </source>
</evidence>